<dbReference type="AlphaFoldDB" id="A0A7W7QFS8"/>
<dbReference type="EMBL" id="JACHJQ010000016">
    <property type="protein sequence ID" value="MBB4912723.1"/>
    <property type="molecule type" value="Genomic_DNA"/>
</dbReference>
<organism evidence="1 2">
    <name type="scientific">Actinophytocola algeriensis</name>
    <dbReference type="NCBI Taxonomy" id="1768010"/>
    <lineage>
        <taxon>Bacteria</taxon>
        <taxon>Bacillati</taxon>
        <taxon>Actinomycetota</taxon>
        <taxon>Actinomycetes</taxon>
        <taxon>Pseudonocardiales</taxon>
        <taxon>Pseudonocardiaceae</taxon>
    </lineage>
</organism>
<dbReference type="RefSeq" id="WP_184816701.1">
    <property type="nucleotide sequence ID" value="NZ_JACHJQ010000016.1"/>
</dbReference>
<sequence length="47" mass="5336">MLRTGYVKIDAKDFFAHDLHAGEDEIHEVNDSGVRLSVPRSRLVPED</sequence>
<comment type="caution">
    <text evidence="1">The sequence shown here is derived from an EMBL/GenBank/DDBJ whole genome shotgun (WGS) entry which is preliminary data.</text>
</comment>
<evidence type="ECO:0000313" key="1">
    <source>
        <dbReference type="EMBL" id="MBB4912723.1"/>
    </source>
</evidence>
<gene>
    <name evidence="1" type="ORF">FHR82_008997</name>
</gene>
<name>A0A7W7QFS8_9PSEU</name>
<protein>
    <submittedName>
        <fullName evidence="1">Uncharacterized protein</fullName>
    </submittedName>
</protein>
<accession>A0A7W7QFS8</accession>
<dbReference type="Proteomes" id="UP000520767">
    <property type="component" value="Unassembled WGS sequence"/>
</dbReference>
<evidence type="ECO:0000313" key="2">
    <source>
        <dbReference type="Proteomes" id="UP000520767"/>
    </source>
</evidence>
<proteinExistence type="predicted"/>
<keyword evidence="2" id="KW-1185">Reference proteome</keyword>
<reference evidence="1 2" key="1">
    <citation type="submission" date="2020-08" db="EMBL/GenBank/DDBJ databases">
        <title>Genomic Encyclopedia of Type Strains, Phase III (KMG-III): the genomes of soil and plant-associated and newly described type strains.</title>
        <authorList>
            <person name="Whitman W."/>
        </authorList>
    </citation>
    <scope>NUCLEOTIDE SEQUENCE [LARGE SCALE GENOMIC DNA]</scope>
    <source>
        <strain evidence="1 2">CECT 8960</strain>
    </source>
</reference>